<dbReference type="Pfam" id="PF14634">
    <property type="entry name" value="zf-RING_5"/>
    <property type="match status" value="1"/>
</dbReference>
<feature type="compositionally biased region" description="Pro residues" evidence="3">
    <location>
        <begin position="271"/>
        <end position="281"/>
    </location>
</feature>
<protein>
    <recommendedName>
        <fullName evidence="4">RING-type domain-containing protein</fullName>
    </recommendedName>
</protein>
<evidence type="ECO:0000313" key="5">
    <source>
        <dbReference type="EMBL" id="KAG7447929.1"/>
    </source>
</evidence>
<gene>
    <name evidence="5" type="ORF">BT62DRAFT_992865</name>
</gene>
<evidence type="ECO:0000313" key="6">
    <source>
        <dbReference type="Proteomes" id="UP000812287"/>
    </source>
</evidence>
<keyword evidence="1" id="KW-0469">Meiosis</keyword>
<dbReference type="RefSeq" id="XP_043041429.1">
    <property type="nucleotide sequence ID" value="XM_043190368.1"/>
</dbReference>
<dbReference type="InterPro" id="IPR042123">
    <property type="entry name" value="Zip3/RNF212-like"/>
</dbReference>
<dbReference type="PANTHER" id="PTHR22663:SF17">
    <property type="entry name" value="RING FINGER PROTEIN NARYA-RELATED"/>
    <property type="match status" value="1"/>
</dbReference>
<evidence type="ECO:0000256" key="3">
    <source>
        <dbReference type="SAM" id="MobiDB-lite"/>
    </source>
</evidence>
<feature type="compositionally biased region" description="Polar residues" evidence="3">
    <location>
        <begin position="339"/>
        <end position="369"/>
    </location>
</feature>
<feature type="coiled-coil region" evidence="2">
    <location>
        <begin position="140"/>
        <end position="167"/>
    </location>
</feature>
<feature type="domain" description="RING-type" evidence="4">
    <location>
        <begin position="45"/>
        <end position="87"/>
    </location>
</feature>
<feature type="compositionally biased region" description="Polar residues" evidence="3">
    <location>
        <begin position="169"/>
        <end position="182"/>
    </location>
</feature>
<dbReference type="OrthoDB" id="2535391at2759"/>
<dbReference type="GO" id="GO:0016925">
    <property type="term" value="P:protein sumoylation"/>
    <property type="evidence" value="ECO:0007669"/>
    <property type="project" value="TreeGrafter"/>
</dbReference>
<organism evidence="5 6">
    <name type="scientific">Guyanagaster necrorhizus</name>
    <dbReference type="NCBI Taxonomy" id="856835"/>
    <lineage>
        <taxon>Eukaryota</taxon>
        <taxon>Fungi</taxon>
        <taxon>Dikarya</taxon>
        <taxon>Basidiomycota</taxon>
        <taxon>Agaricomycotina</taxon>
        <taxon>Agaricomycetes</taxon>
        <taxon>Agaricomycetidae</taxon>
        <taxon>Agaricales</taxon>
        <taxon>Marasmiineae</taxon>
        <taxon>Physalacriaceae</taxon>
        <taxon>Guyanagaster</taxon>
    </lineage>
</organism>
<dbReference type="GO" id="GO:0007131">
    <property type="term" value="P:reciprocal meiotic recombination"/>
    <property type="evidence" value="ECO:0007669"/>
    <property type="project" value="InterPro"/>
</dbReference>
<reference evidence="5" key="1">
    <citation type="submission" date="2020-11" db="EMBL/GenBank/DDBJ databases">
        <title>Adaptations for nitrogen fixation in a non-lichenized fungal sporocarp promotes dispersal by wood-feeding termites.</title>
        <authorList>
            <consortium name="DOE Joint Genome Institute"/>
            <person name="Koch R.A."/>
            <person name="Yoon G."/>
            <person name="Arayal U."/>
            <person name="Lail K."/>
            <person name="Amirebrahimi M."/>
            <person name="Labutti K."/>
            <person name="Lipzen A."/>
            <person name="Riley R."/>
            <person name="Barry K."/>
            <person name="Henrissat B."/>
            <person name="Grigoriev I.V."/>
            <person name="Herr J.R."/>
            <person name="Aime M.C."/>
        </authorList>
    </citation>
    <scope>NUCLEOTIDE SEQUENCE</scope>
    <source>
        <strain evidence="5">MCA 3950</strain>
    </source>
</reference>
<feature type="region of interest" description="Disordered" evidence="3">
    <location>
        <begin position="268"/>
        <end position="307"/>
    </location>
</feature>
<dbReference type="InterPro" id="IPR001841">
    <property type="entry name" value="Znf_RING"/>
</dbReference>
<dbReference type="Proteomes" id="UP000812287">
    <property type="component" value="Unassembled WGS sequence"/>
</dbReference>
<feature type="region of interest" description="Disordered" evidence="3">
    <location>
        <begin position="169"/>
        <end position="239"/>
    </location>
</feature>
<dbReference type="PANTHER" id="PTHR22663">
    <property type="entry name" value="RING FINGER PROTEIN NARYA-RELATED"/>
    <property type="match status" value="1"/>
</dbReference>
<proteinExistence type="predicted"/>
<evidence type="ECO:0000256" key="2">
    <source>
        <dbReference type="SAM" id="Coils"/>
    </source>
</evidence>
<keyword evidence="6" id="KW-1185">Reference proteome</keyword>
<feature type="region of interest" description="Disordered" evidence="3">
    <location>
        <begin position="322"/>
        <end position="445"/>
    </location>
</feature>
<evidence type="ECO:0000259" key="4">
    <source>
        <dbReference type="Pfam" id="PF14634"/>
    </source>
</evidence>
<dbReference type="GO" id="GO:0019789">
    <property type="term" value="F:SUMO transferase activity"/>
    <property type="evidence" value="ECO:0007669"/>
    <property type="project" value="InterPro"/>
</dbReference>
<accession>A0A9P7VXC1</accession>
<dbReference type="GO" id="GO:0007129">
    <property type="term" value="P:homologous chromosome pairing at meiosis"/>
    <property type="evidence" value="ECO:0007669"/>
    <property type="project" value="TreeGrafter"/>
</dbReference>
<sequence>MRIIARRVHYRLSLRSRPPPPFPSSLAMSTVSASQQEFDFWEFVNCARCQLPVASDAGATIPFWLTECGHIVCNNHLNADQSCAVCRSPGIQLVPLQREMEPPMSEWFRSIPYALDSIAYTAKFQQDSMATQIRYYRARHQQQRAYIEKLKRDMVELKRANQYLTEEISSYQQGVHPSQQQIYHRRDDQEPSENMNAHGKRPMDQRPMTTSSPHSSLIGPDRLTLPPGQQPPSLSYNRANGIAPQAVNNVRQRQQRPASRNLTQQYAYVPPSTPHMPPPQLPHMQAPRNVPGARANQDTSQNHTGLPPAVVPALAKFKPAQVQGNNKPRNMGPPPTPSHARTQQRQSVNAPTNAIPSRPSNPGAPTSNRFLPPGERFAPPSSADTGGKRFLPPNPTTGPEHFDSARNASLAGPSTRAVPRAGTAVPNTVGGGSQRMPFVPGQGFR</sequence>
<keyword evidence="2" id="KW-0175">Coiled coil</keyword>
<dbReference type="EMBL" id="MU250530">
    <property type="protein sequence ID" value="KAG7447929.1"/>
    <property type="molecule type" value="Genomic_DNA"/>
</dbReference>
<dbReference type="GeneID" id="66112665"/>
<dbReference type="GO" id="GO:0000795">
    <property type="term" value="C:synaptonemal complex"/>
    <property type="evidence" value="ECO:0007669"/>
    <property type="project" value="InterPro"/>
</dbReference>
<evidence type="ECO:0000256" key="1">
    <source>
        <dbReference type="ARBA" id="ARBA00023254"/>
    </source>
</evidence>
<dbReference type="AlphaFoldDB" id="A0A9P7VXC1"/>
<comment type="caution">
    <text evidence="5">The sequence shown here is derived from an EMBL/GenBank/DDBJ whole genome shotgun (WGS) entry which is preliminary data.</text>
</comment>
<name>A0A9P7VXC1_9AGAR</name>